<keyword evidence="4" id="KW-1133">Transmembrane helix</keyword>
<keyword evidence="9" id="KW-1185">Reference proteome</keyword>
<feature type="non-terminal residue" evidence="8">
    <location>
        <position position="71"/>
    </location>
</feature>
<dbReference type="GO" id="GO:0000139">
    <property type="term" value="C:Golgi membrane"/>
    <property type="evidence" value="ECO:0007669"/>
    <property type="project" value="UniProtKB-SubCell"/>
</dbReference>
<keyword evidence="3" id="KW-0735">Signal-anchor</keyword>
<dbReference type="GO" id="GO:0042285">
    <property type="term" value="F:xylosyltransferase activity"/>
    <property type="evidence" value="ECO:0007669"/>
    <property type="project" value="TreeGrafter"/>
</dbReference>
<sequence length="71" mass="7926">EVSFYLTDNLAGEVSWVPNKHYSGVFGLMKLTLNKALPLSLKKVIVLDTDITVATDIAELWNLFSKFGPKQ</sequence>
<protein>
    <submittedName>
        <fullName evidence="8">Xylosyl- and glucuronyltransferase large2</fullName>
    </submittedName>
</protein>
<dbReference type="AlphaFoldDB" id="A0AAN9A0G2"/>
<dbReference type="Gene3D" id="3.90.550.10">
    <property type="entry name" value="Spore Coat Polysaccharide Biosynthesis Protein SpsA, Chain A"/>
    <property type="match status" value="1"/>
</dbReference>
<comment type="subcellular location">
    <subcellularLocation>
        <location evidence="1">Golgi apparatus membrane</location>
        <topology evidence="1">Single-pass type II membrane protein</topology>
    </subcellularLocation>
</comment>
<proteinExistence type="predicted"/>
<keyword evidence="5" id="KW-0333">Golgi apparatus</keyword>
<evidence type="ECO:0000256" key="4">
    <source>
        <dbReference type="ARBA" id="ARBA00022989"/>
    </source>
</evidence>
<dbReference type="InterPro" id="IPR051292">
    <property type="entry name" value="Xyl/GlcA_transferase"/>
</dbReference>
<dbReference type="InterPro" id="IPR029044">
    <property type="entry name" value="Nucleotide-diphossugar_trans"/>
</dbReference>
<dbReference type="PANTHER" id="PTHR12270:SF25">
    <property type="entry name" value="GLYCOSYLTRANSFERASE-LIKE PROTEIN LARGE"/>
    <property type="match status" value="1"/>
</dbReference>
<evidence type="ECO:0000256" key="2">
    <source>
        <dbReference type="ARBA" id="ARBA00022692"/>
    </source>
</evidence>
<evidence type="ECO:0000256" key="1">
    <source>
        <dbReference type="ARBA" id="ARBA00004323"/>
    </source>
</evidence>
<evidence type="ECO:0000313" key="8">
    <source>
        <dbReference type="EMBL" id="KAK7065242.1"/>
    </source>
</evidence>
<accession>A0AAN9A0G2</accession>
<dbReference type="GO" id="GO:0035269">
    <property type="term" value="P:protein O-linked glycosylation via mannose"/>
    <property type="evidence" value="ECO:0007669"/>
    <property type="project" value="TreeGrafter"/>
</dbReference>
<dbReference type="Proteomes" id="UP001381693">
    <property type="component" value="Unassembled WGS sequence"/>
</dbReference>
<keyword evidence="6" id="KW-0472">Membrane</keyword>
<dbReference type="EMBL" id="JAXCGZ010020840">
    <property type="protein sequence ID" value="KAK7065242.1"/>
    <property type="molecule type" value="Genomic_DNA"/>
</dbReference>
<keyword evidence="2" id="KW-0812">Transmembrane</keyword>
<evidence type="ECO:0000313" key="9">
    <source>
        <dbReference type="Proteomes" id="UP001381693"/>
    </source>
</evidence>
<dbReference type="GO" id="GO:0015020">
    <property type="term" value="F:glucuronosyltransferase activity"/>
    <property type="evidence" value="ECO:0007669"/>
    <property type="project" value="TreeGrafter"/>
</dbReference>
<dbReference type="InterPro" id="IPR002495">
    <property type="entry name" value="Glyco_trans_8"/>
</dbReference>
<feature type="non-terminal residue" evidence="8">
    <location>
        <position position="1"/>
    </location>
</feature>
<gene>
    <name evidence="8" type="primary">LARGE2_1</name>
    <name evidence="8" type="ORF">SK128_027174</name>
</gene>
<evidence type="ECO:0000256" key="6">
    <source>
        <dbReference type="ARBA" id="ARBA00023136"/>
    </source>
</evidence>
<organism evidence="8 9">
    <name type="scientific">Halocaridina rubra</name>
    <name type="common">Hawaiian red shrimp</name>
    <dbReference type="NCBI Taxonomy" id="373956"/>
    <lineage>
        <taxon>Eukaryota</taxon>
        <taxon>Metazoa</taxon>
        <taxon>Ecdysozoa</taxon>
        <taxon>Arthropoda</taxon>
        <taxon>Crustacea</taxon>
        <taxon>Multicrustacea</taxon>
        <taxon>Malacostraca</taxon>
        <taxon>Eumalacostraca</taxon>
        <taxon>Eucarida</taxon>
        <taxon>Decapoda</taxon>
        <taxon>Pleocyemata</taxon>
        <taxon>Caridea</taxon>
        <taxon>Atyoidea</taxon>
        <taxon>Atyidae</taxon>
        <taxon>Halocaridina</taxon>
    </lineage>
</organism>
<name>A0AAN9A0G2_HALRR</name>
<evidence type="ECO:0000256" key="3">
    <source>
        <dbReference type="ARBA" id="ARBA00022968"/>
    </source>
</evidence>
<dbReference type="SUPFAM" id="SSF53448">
    <property type="entry name" value="Nucleotide-diphospho-sugar transferases"/>
    <property type="match status" value="1"/>
</dbReference>
<evidence type="ECO:0000256" key="7">
    <source>
        <dbReference type="ARBA" id="ARBA00023180"/>
    </source>
</evidence>
<evidence type="ECO:0000256" key="5">
    <source>
        <dbReference type="ARBA" id="ARBA00023034"/>
    </source>
</evidence>
<comment type="caution">
    <text evidence="8">The sequence shown here is derived from an EMBL/GenBank/DDBJ whole genome shotgun (WGS) entry which is preliminary data.</text>
</comment>
<keyword evidence="7" id="KW-0325">Glycoprotein</keyword>
<dbReference type="Pfam" id="PF01501">
    <property type="entry name" value="Glyco_transf_8"/>
    <property type="match status" value="1"/>
</dbReference>
<dbReference type="PANTHER" id="PTHR12270">
    <property type="entry name" value="GLYCOSYLTRANSFERASE-RELATED"/>
    <property type="match status" value="1"/>
</dbReference>
<reference evidence="8 9" key="1">
    <citation type="submission" date="2023-11" db="EMBL/GenBank/DDBJ databases">
        <title>Halocaridina rubra genome assembly.</title>
        <authorList>
            <person name="Smith C."/>
        </authorList>
    </citation>
    <scope>NUCLEOTIDE SEQUENCE [LARGE SCALE GENOMIC DNA]</scope>
    <source>
        <strain evidence="8">EP-1</strain>
        <tissue evidence="8">Whole</tissue>
    </source>
</reference>